<keyword evidence="3" id="KW-1185">Reference proteome</keyword>
<dbReference type="InterPro" id="IPR039421">
    <property type="entry name" value="Type_1_exporter"/>
</dbReference>
<dbReference type="GO" id="GO:0005524">
    <property type="term" value="F:ATP binding"/>
    <property type="evidence" value="ECO:0007669"/>
    <property type="project" value="UniProtKB-KW"/>
</dbReference>
<keyword evidence="2" id="KW-0067">ATP-binding</keyword>
<evidence type="ECO:0000259" key="1">
    <source>
        <dbReference type="Pfam" id="PF00005"/>
    </source>
</evidence>
<keyword evidence="2" id="KW-0547">Nucleotide-binding</keyword>
<protein>
    <submittedName>
        <fullName evidence="2">ABC transporter, ATP-binding protein</fullName>
    </submittedName>
</protein>
<dbReference type="GO" id="GO:0015421">
    <property type="term" value="F:ABC-type oligopeptide transporter activity"/>
    <property type="evidence" value="ECO:0007669"/>
    <property type="project" value="TreeGrafter"/>
</dbReference>
<dbReference type="Pfam" id="PF00005">
    <property type="entry name" value="ABC_tran"/>
    <property type="match status" value="1"/>
</dbReference>
<dbReference type="InterPro" id="IPR003439">
    <property type="entry name" value="ABC_transporter-like_ATP-bd"/>
</dbReference>
<dbReference type="AlphaFoldDB" id="W2SS43"/>
<dbReference type="OrthoDB" id="6500128at2759"/>
<name>W2SS43_NECAM</name>
<dbReference type="OMA" id="TEVELCP"/>
<sequence>MCNVWYSRMLQGFDTVIGEGAVQLSGGQKQRIAIARALIRKPLILLLDEATSALDSESEHAVQEALDKARQDRTTLCIAHRLSTVRNADKIIVLEEGRIAEMGKIE</sequence>
<dbReference type="GO" id="GO:0016887">
    <property type="term" value="F:ATP hydrolysis activity"/>
    <property type="evidence" value="ECO:0007669"/>
    <property type="project" value="InterPro"/>
</dbReference>
<dbReference type="InterPro" id="IPR027417">
    <property type="entry name" value="P-loop_NTPase"/>
</dbReference>
<accession>W2SS43</accession>
<dbReference type="PANTHER" id="PTHR43394:SF1">
    <property type="entry name" value="ATP-BINDING CASSETTE SUB-FAMILY B MEMBER 10, MITOCHONDRIAL"/>
    <property type="match status" value="1"/>
</dbReference>
<dbReference type="Gene3D" id="3.40.50.300">
    <property type="entry name" value="P-loop containing nucleotide triphosphate hydrolases"/>
    <property type="match status" value="1"/>
</dbReference>
<dbReference type="KEGG" id="nai:NECAME_19234"/>
<reference evidence="3" key="1">
    <citation type="journal article" date="2014" name="Nat. Genet.">
        <title>Genome of the human hookworm Necator americanus.</title>
        <authorList>
            <person name="Tang Y.T."/>
            <person name="Gao X."/>
            <person name="Rosa B.A."/>
            <person name="Abubucker S."/>
            <person name="Hallsworth-Pepin K."/>
            <person name="Martin J."/>
            <person name="Tyagi R."/>
            <person name="Heizer E."/>
            <person name="Zhang X."/>
            <person name="Bhonagiri-Palsikar V."/>
            <person name="Minx P."/>
            <person name="Warren W.C."/>
            <person name="Wang Q."/>
            <person name="Zhan B."/>
            <person name="Hotez P.J."/>
            <person name="Sternberg P.W."/>
            <person name="Dougall A."/>
            <person name="Gaze S.T."/>
            <person name="Mulvenna J."/>
            <person name="Sotillo J."/>
            <person name="Ranganathan S."/>
            <person name="Rabelo E.M."/>
            <person name="Wilson R.K."/>
            <person name="Felgner P.L."/>
            <person name="Bethony J."/>
            <person name="Hawdon J.M."/>
            <person name="Gasser R.B."/>
            <person name="Loukas A."/>
            <person name="Mitreva M."/>
        </authorList>
    </citation>
    <scope>NUCLEOTIDE SEQUENCE [LARGE SCALE GENOMIC DNA]</scope>
</reference>
<dbReference type="PANTHER" id="PTHR43394">
    <property type="entry name" value="ATP-DEPENDENT PERMEASE MDL1, MITOCHONDRIAL"/>
    <property type="match status" value="1"/>
</dbReference>
<dbReference type="Proteomes" id="UP000053676">
    <property type="component" value="Unassembled WGS sequence"/>
</dbReference>
<gene>
    <name evidence="2" type="ORF">NECAME_19234</name>
</gene>
<evidence type="ECO:0000313" key="2">
    <source>
        <dbReference type="EMBL" id="ETN71671.1"/>
    </source>
</evidence>
<proteinExistence type="predicted"/>
<dbReference type="STRING" id="51031.W2SS43"/>
<dbReference type="EMBL" id="KI667343">
    <property type="protein sequence ID" value="ETN71671.1"/>
    <property type="molecule type" value="Genomic_DNA"/>
</dbReference>
<organism evidence="2 3">
    <name type="scientific">Necator americanus</name>
    <name type="common">Human hookworm</name>
    <dbReference type="NCBI Taxonomy" id="51031"/>
    <lineage>
        <taxon>Eukaryota</taxon>
        <taxon>Metazoa</taxon>
        <taxon>Ecdysozoa</taxon>
        <taxon>Nematoda</taxon>
        <taxon>Chromadorea</taxon>
        <taxon>Rhabditida</taxon>
        <taxon>Rhabditina</taxon>
        <taxon>Rhabditomorpha</taxon>
        <taxon>Strongyloidea</taxon>
        <taxon>Ancylostomatidae</taxon>
        <taxon>Bunostominae</taxon>
        <taxon>Necator</taxon>
    </lineage>
</organism>
<dbReference type="SUPFAM" id="SSF52540">
    <property type="entry name" value="P-loop containing nucleoside triphosphate hydrolases"/>
    <property type="match status" value="1"/>
</dbReference>
<feature type="domain" description="ABC transporter" evidence="1">
    <location>
        <begin position="14"/>
        <end position="52"/>
    </location>
</feature>
<evidence type="ECO:0000313" key="3">
    <source>
        <dbReference type="Proteomes" id="UP000053676"/>
    </source>
</evidence>